<accession>A0A087D6A0</accession>
<reference evidence="1 2" key="1">
    <citation type="submission" date="2014-03" db="EMBL/GenBank/DDBJ databases">
        <title>Genomics of Bifidobacteria.</title>
        <authorList>
            <person name="Ventura M."/>
            <person name="Milani C."/>
            <person name="Lugli G.A."/>
        </authorList>
    </citation>
    <scope>NUCLEOTIDE SEQUENCE [LARGE SCALE GENOMIC DNA]</scope>
    <source>
        <strain evidence="1 2">LMG 21589</strain>
    </source>
</reference>
<organism evidence="1 2">
    <name type="scientific">Bifidobacterium scardovii</name>
    <dbReference type="NCBI Taxonomy" id="158787"/>
    <lineage>
        <taxon>Bacteria</taxon>
        <taxon>Bacillati</taxon>
        <taxon>Actinomycetota</taxon>
        <taxon>Actinomycetes</taxon>
        <taxon>Bifidobacteriales</taxon>
        <taxon>Bifidobacteriaceae</taxon>
        <taxon>Bifidobacterium</taxon>
    </lineage>
</organism>
<sequence length="272" mass="29614">MPMKKRPPPPPSRLKTGERVQQIDPATGKVLRVFAGVSAAARALGGKSASNVRNAILRGGTAYGYRWRYVNGHERMPASTPARHVEMIRPESGQLVRVFPSVNHAARYFGLRSTDELYSAIRDGEPRCGFMWRYSDSCGYPIEQLDPDTNERIALFPGINEAARTVNGGDAGPICRALIEGGIAHDSRWRLVDLPGLGVPADEGRAPDAGTGIVFKAHDRRNIVYGVRDVVAPGRSYVSASGNDAELSFKLADALTLWVETGVDTLLLPFME</sequence>
<dbReference type="EMBL" id="JGZO01000025">
    <property type="protein sequence ID" value="KFI91050.1"/>
    <property type="molecule type" value="Genomic_DNA"/>
</dbReference>
<evidence type="ECO:0000313" key="1">
    <source>
        <dbReference type="EMBL" id="KFI91050.1"/>
    </source>
</evidence>
<comment type="caution">
    <text evidence="1">The sequence shown here is derived from an EMBL/GenBank/DDBJ whole genome shotgun (WGS) entry which is preliminary data.</text>
</comment>
<gene>
    <name evidence="1" type="ORF">BSCA_1831</name>
</gene>
<evidence type="ECO:0000313" key="2">
    <source>
        <dbReference type="Proteomes" id="UP000029033"/>
    </source>
</evidence>
<dbReference type="InterPro" id="IPR036388">
    <property type="entry name" value="WH-like_DNA-bd_sf"/>
</dbReference>
<protein>
    <submittedName>
        <fullName evidence="1">Uncharacterized protein</fullName>
    </submittedName>
</protein>
<dbReference type="Gene3D" id="1.10.10.10">
    <property type="entry name" value="Winged helix-like DNA-binding domain superfamily/Winged helix DNA-binding domain"/>
    <property type="match status" value="1"/>
</dbReference>
<proteinExistence type="predicted"/>
<dbReference type="AlphaFoldDB" id="A0A087D6A0"/>
<dbReference type="Proteomes" id="UP000029033">
    <property type="component" value="Unassembled WGS sequence"/>
</dbReference>
<name>A0A087D6A0_9BIFI</name>
<keyword evidence="2" id="KW-1185">Reference proteome</keyword>